<dbReference type="EMBL" id="PDUG01000001">
    <property type="protein sequence ID" value="PIC50853.1"/>
    <property type="molecule type" value="Genomic_DNA"/>
</dbReference>
<protein>
    <submittedName>
        <fullName evidence="2">Uncharacterized protein</fullName>
    </submittedName>
</protein>
<dbReference type="AlphaFoldDB" id="A0A2G5VGG8"/>
<dbReference type="Proteomes" id="UP000230233">
    <property type="component" value="Chromosome I"/>
</dbReference>
<evidence type="ECO:0000256" key="1">
    <source>
        <dbReference type="SAM" id="MobiDB-lite"/>
    </source>
</evidence>
<feature type="region of interest" description="Disordered" evidence="1">
    <location>
        <begin position="127"/>
        <end position="156"/>
    </location>
</feature>
<dbReference type="STRING" id="1611254.A0A2G5VGG8"/>
<proteinExistence type="predicted"/>
<accession>A0A2G5VGG8</accession>
<reference evidence="3" key="1">
    <citation type="submission" date="2017-10" db="EMBL/GenBank/DDBJ databases">
        <title>Rapid genome shrinkage in a self-fertile nematode reveals novel sperm competition proteins.</title>
        <authorList>
            <person name="Yin D."/>
            <person name="Schwarz E.M."/>
            <person name="Thomas C.G."/>
            <person name="Felde R.L."/>
            <person name="Korf I.F."/>
            <person name="Cutter A.D."/>
            <person name="Schartner C.M."/>
            <person name="Ralston E.J."/>
            <person name="Meyer B.J."/>
            <person name="Haag E.S."/>
        </authorList>
    </citation>
    <scope>NUCLEOTIDE SEQUENCE [LARGE SCALE GENOMIC DNA]</scope>
    <source>
        <strain evidence="3">JU1422</strain>
    </source>
</reference>
<organism evidence="2 3">
    <name type="scientific">Caenorhabditis nigoni</name>
    <dbReference type="NCBI Taxonomy" id="1611254"/>
    <lineage>
        <taxon>Eukaryota</taxon>
        <taxon>Metazoa</taxon>
        <taxon>Ecdysozoa</taxon>
        <taxon>Nematoda</taxon>
        <taxon>Chromadorea</taxon>
        <taxon>Rhabditida</taxon>
        <taxon>Rhabditina</taxon>
        <taxon>Rhabditomorpha</taxon>
        <taxon>Rhabditoidea</taxon>
        <taxon>Rhabditidae</taxon>
        <taxon>Peloderinae</taxon>
        <taxon>Caenorhabditis</taxon>
    </lineage>
</organism>
<gene>
    <name evidence="2" type="primary">Cni-R11A5.3</name>
    <name evidence="2" type="synonym">Cnig_chr_I.g1592</name>
    <name evidence="2" type="ORF">B9Z55_001592</name>
</gene>
<feature type="compositionally biased region" description="Basic and acidic residues" evidence="1">
    <location>
        <begin position="127"/>
        <end position="139"/>
    </location>
</feature>
<evidence type="ECO:0000313" key="2">
    <source>
        <dbReference type="EMBL" id="PIC50853.1"/>
    </source>
</evidence>
<keyword evidence="3" id="KW-1185">Reference proteome</keyword>
<dbReference type="OrthoDB" id="5848153at2759"/>
<comment type="caution">
    <text evidence="2">The sequence shown here is derived from an EMBL/GenBank/DDBJ whole genome shotgun (WGS) entry which is preliminary data.</text>
</comment>
<evidence type="ECO:0000313" key="3">
    <source>
        <dbReference type="Proteomes" id="UP000230233"/>
    </source>
</evidence>
<name>A0A2G5VGG8_9PELO</name>
<sequence>MFYNYRKSIIMTFLATRLSITLHIPQETMLLLVQTPHPNAIMQFPTTPVKRPSVSKTVVVAGDSIIGRPAGGVGARRISAPIRDVPSERIAPDQVMDAPRACRTRRLSSELDTFIVSPLAVVAASTKDEEKKKTVETPRRRSTQLVSQPKTPKTPVRPAMLKRAKSFGSLAPLRPHRVETRKVLRDITTVRRPVLG</sequence>